<comment type="caution">
    <text evidence="6">The sequence shown here is derived from an EMBL/GenBank/DDBJ whole genome shotgun (WGS) entry which is preliminary data.</text>
</comment>
<dbReference type="Gene3D" id="3.30.450.40">
    <property type="match status" value="1"/>
</dbReference>
<feature type="domain" description="ANTAR" evidence="5">
    <location>
        <begin position="164"/>
        <end position="225"/>
    </location>
</feature>
<dbReference type="EMBL" id="BAABIC010000004">
    <property type="protein sequence ID" value="GAA4682178.1"/>
    <property type="molecule type" value="Genomic_DNA"/>
</dbReference>
<dbReference type="InterPro" id="IPR036388">
    <property type="entry name" value="WH-like_DNA-bd_sf"/>
</dbReference>
<dbReference type="SUPFAM" id="SSF55781">
    <property type="entry name" value="GAF domain-like"/>
    <property type="match status" value="1"/>
</dbReference>
<dbReference type="InterPro" id="IPR005561">
    <property type="entry name" value="ANTAR"/>
</dbReference>
<evidence type="ECO:0000256" key="4">
    <source>
        <dbReference type="ARBA" id="ARBA00023163"/>
    </source>
</evidence>
<dbReference type="RefSeq" id="WP_345379306.1">
    <property type="nucleotide sequence ID" value="NZ_BAABIC010000004.1"/>
</dbReference>
<name>A0ABP8W5P8_9PSEU</name>
<dbReference type="PIRSF" id="PIRSF036625">
    <property type="entry name" value="GAF_ANTAR"/>
    <property type="match status" value="1"/>
</dbReference>
<dbReference type="Gene3D" id="1.10.10.10">
    <property type="entry name" value="Winged helix-like DNA-binding domain superfamily/Winged helix DNA-binding domain"/>
    <property type="match status" value="1"/>
</dbReference>
<keyword evidence="1" id="KW-0808">Transferase</keyword>
<evidence type="ECO:0000256" key="2">
    <source>
        <dbReference type="ARBA" id="ARBA00022777"/>
    </source>
</evidence>
<keyword evidence="7" id="KW-1185">Reference proteome</keyword>
<organism evidence="6 7">
    <name type="scientific">Pseudonocardia yuanmonensis</name>
    <dbReference type="NCBI Taxonomy" id="1095914"/>
    <lineage>
        <taxon>Bacteria</taxon>
        <taxon>Bacillati</taxon>
        <taxon>Actinomycetota</taxon>
        <taxon>Actinomycetes</taxon>
        <taxon>Pseudonocardiales</taxon>
        <taxon>Pseudonocardiaceae</taxon>
        <taxon>Pseudonocardia</taxon>
    </lineage>
</organism>
<keyword evidence="3" id="KW-0805">Transcription regulation</keyword>
<evidence type="ECO:0000256" key="1">
    <source>
        <dbReference type="ARBA" id="ARBA00022679"/>
    </source>
</evidence>
<dbReference type="InterPro" id="IPR029016">
    <property type="entry name" value="GAF-like_dom_sf"/>
</dbReference>
<dbReference type="PROSITE" id="PS50921">
    <property type="entry name" value="ANTAR"/>
    <property type="match status" value="1"/>
</dbReference>
<dbReference type="SUPFAM" id="SSF52172">
    <property type="entry name" value="CheY-like"/>
    <property type="match status" value="1"/>
</dbReference>
<accession>A0ABP8W5P8</accession>
<keyword evidence="4" id="KW-0804">Transcription</keyword>
<dbReference type="InterPro" id="IPR012074">
    <property type="entry name" value="GAF_ANTAR"/>
</dbReference>
<gene>
    <name evidence="6" type="ORF">GCM10023215_15130</name>
</gene>
<dbReference type="SMART" id="SM00065">
    <property type="entry name" value="GAF"/>
    <property type="match status" value="1"/>
</dbReference>
<evidence type="ECO:0000313" key="6">
    <source>
        <dbReference type="EMBL" id="GAA4682178.1"/>
    </source>
</evidence>
<dbReference type="Pfam" id="PF03861">
    <property type="entry name" value="ANTAR"/>
    <property type="match status" value="1"/>
</dbReference>
<dbReference type="Pfam" id="PF13185">
    <property type="entry name" value="GAF_2"/>
    <property type="match status" value="1"/>
</dbReference>
<keyword evidence="2" id="KW-0418">Kinase</keyword>
<reference evidence="7" key="1">
    <citation type="journal article" date="2019" name="Int. J. Syst. Evol. Microbiol.">
        <title>The Global Catalogue of Microorganisms (GCM) 10K type strain sequencing project: providing services to taxonomists for standard genome sequencing and annotation.</title>
        <authorList>
            <consortium name="The Broad Institute Genomics Platform"/>
            <consortium name="The Broad Institute Genome Sequencing Center for Infectious Disease"/>
            <person name="Wu L."/>
            <person name="Ma J."/>
        </authorList>
    </citation>
    <scope>NUCLEOTIDE SEQUENCE [LARGE SCALE GENOMIC DNA]</scope>
    <source>
        <strain evidence="7">JCM 18055</strain>
    </source>
</reference>
<dbReference type="InterPro" id="IPR011006">
    <property type="entry name" value="CheY-like_superfamily"/>
</dbReference>
<proteinExistence type="predicted"/>
<evidence type="ECO:0000313" key="7">
    <source>
        <dbReference type="Proteomes" id="UP001500325"/>
    </source>
</evidence>
<protein>
    <submittedName>
        <fullName evidence="6">GAF and ANTAR domain-containing protein</fullName>
    </submittedName>
</protein>
<dbReference type="Proteomes" id="UP001500325">
    <property type="component" value="Unassembled WGS sequence"/>
</dbReference>
<evidence type="ECO:0000259" key="5">
    <source>
        <dbReference type="PROSITE" id="PS50921"/>
    </source>
</evidence>
<evidence type="ECO:0000256" key="3">
    <source>
        <dbReference type="ARBA" id="ARBA00023015"/>
    </source>
</evidence>
<sequence length="240" mass="25634">MSGEVELAERFARLARALRTAPTPEDAQERVTLYAVATVPGCDHAGISLVDRHGAVVSVASSGVAATLVDQIQHEVGEGPCLGVIHDRFVCAVADLATDARWPAFSRRAVAEAGVRGLLCFRLFVEDDVLGALTLSSAVPAAFDDHAVALGTVLAAHAALAMTDARNRRRCAELDEALRSNRDIGTAIGILMARHLVTREQGFDLLRTASRRMHRKLRDVALDVVDTGRLPADARVAADE</sequence>
<dbReference type="SMART" id="SM01012">
    <property type="entry name" value="ANTAR"/>
    <property type="match status" value="1"/>
</dbReference>
<dbReference type="InterPro" id="IPR003018">
    <property type="entry name" value="GAF"/>
</dbReference>